<accession>A0ABX2T0R2</accession>
<sequence length="85" mass="9795">MILDLLKWRYATKKMNRKVVEQDKIDRIIEAARLAPTSSGLQQFELIVVTNQELKDQIKAISWNQSVVSDCSHLLVFAAWDTYTA</sequence>
<keyword evidence="4" id="KW-0288">FMN</keyword>
<feature type="non-terminal residue" evidence="7">
    <location>
        <position position="85"/>
    </location>
</feature>
<dbReference type="Pfam" id="PF00881">
    <property type="entry name" value="Nitroreductase"/>
    <property type="match status" value="1"/>
</dbReference>
<dbReference type="Gene3D" id="3.40.109.10">
    <property type="entry name" value="NADH Oxidase"/>
    <property type="match status" value="1"/>
</dbReference>
<keyword evidence="8" id="KW-1185">Reference proteome</keyword>
<feature type="domain" description="Nitroreductase" evidence="6">
    <location>
        <begin position="6"/>
        <end position="76"/>
    </location>
</feature>
<keyword evidence="3" id="KW-0285">Flavoprotein</keyword>
<evidence type="ECO:0000259" key="6">
    <source>
        <dbReference type="Pfam" id="PF00881"/>
    </source>
</evidence>
<dbReference type="Proteomes" id="UP000531840">
    <property type="component" value="Unassembled WGS sequence"/>
</dbReference>
<evidence type="ECO:0000256" key="1">
    <source>
        <dbReference type="ARBA" id="ARBA00001917"/>
    </source>
</evidence>
<dbReference type="SUPFAM" id="SSF55469">
    <property type="entry name" value="FMN-dependent nitroreductase-like"/>
    <property type="match status" value="1"/>
</dbReference>
<dbReference type="PANTHER" id="PTHR43673:SF2">
    <property type="entry name" value="NITROREDUCTASE"/>
    <property type="match status" value="1"/>
</dbReference>
<evidence type="ECO:0000256" key="2">
    <source>
        <dbReference type="ARBA" id="ARBA00007118"/>
    </source>
</evidence>
<dbReference type="InterPro" id="IPR029479">
    <property type="entry name" value="Nitroreductase"/>
</dbReference>
<comment type="similarity">
    <text evidence="2">Belongs to the nitroreductase family.</text>
</comment>
<gene>
    <name evidence="7" type="ORF">HZY85_08620</name>
</gene>
<organism evidence="7 8">
    <name type="scientific">Gemelliphila palaticanis</name>
    <dbReference type="NCBI Taxonomy" id="81950"/>
    <lineage>
        <taxon>Bacteria</taxon>
        <taxon>Bacillati</taxon>
        <taxon>Bacillota</taxon>
        <taxon>Bacilli</taxon>
        <taxon>Bacillales</taxon>
        <taxon>Gemellaceae</taxon>
        <taxon>Gemelliphila</taxon>
    </lineage>
</organism>
<dbReference type="InterPro" id="IPR000415">
    <property type="entry name" value="Nitroreductase-like"/>
</dbReference>
<dbReference type="PANTHER" id="PTHR43673">
    <property type="entry name" value="NAD(P)H NITROREDUCTASE YDGI-RELATED"/>
    <property type="match status" value="1"/>
</dbReference>
<keyword evidence="5" id="KW-0560">Oxidoreductase</keyword>
<dbReference type="RefSeq" id="WP_179941986.1">
    <property type="nucleotide sequence ID" value="NZ_JACBYF010000112.1"/>
</dbReference>
<evidence type="ECO:0000256" key="4">
    <source>
        <dbReference type="ARBA" id="ARBA00022643"/>
    </source>
</evidence>
<protein>
    <submittedName>
        <fullName evidence="7">Nitroreductase family protein</fullName>
    </submittedName>
</protein>
<proteinExistence type="inferred from homology"/>
<evidence type="ECO:0000256" key="3">
    <source>
        <dbReference type="ARBA" id="ARBA00022630"/>
    </source>
</evidence>
<dbReference type="EMBL" id="JACBYF010000112">
    <property type="protein sequence ID" value="NYS48227.1"/>
    <property type="molecule type" value="Genomic_DNA"/>
</dbReference>
<name>A0ABX2T0R2_9BACL</name>
<evidence type="ECO:0000313" key="8">
    <source>
        <dbReference type="Proteomes" id="UP000531840"/>
    </source>
</evidence>
<evidence type="ECO:0000313" key="7">
    <source>
        <dbReference type="EMBL" id="NYS48227.1"/>
    </source>
</evidence>
<comment type="caution">
    <text evidence="7">The sequence shown here is derived from an EMBL/GenBank/DDBJ whole genome shotgun (WGS) entry which is preliminary data.</text>
</comment>
<reference evidence="7 8" key="1">
    <citation type="submission" date="2020-07" db="EMBL/GenBank/DDBJ databases">
        <title>MOT database genomes.</title>
        <authorList>
            <person name="Joseph S."/>
            <person name="Aduse-Opoku J."/>
            <person name="Hashim A."/>
            <person name="Wade W."/>
            <person name="Curtis M."/>
        </authorList>
    </citation>
    <scope>NUCLEOTIDE SEQUENCE [LARGE SCALE GENOMIC DNA]</scope>
    <source>
        <strain evidence="7 8">CIP 106318</strain>
    </source>
</reference>
<comment type="cofactor">
    <cofactor evidence="1">
        <name>FMN</name>
        <dbReference type="ChEBI" id="CHEBI:58210"/>
    </cofactor>
</comment>
<evidence type="ECO:0000256" key="5">
    <source>
        <dbReference type="ARBA" id="ARBA00023002"/>
    </source>
</evidence>